<gene>
    <name evidence="1" type="ORF">ACFSL4_26435</name>
</gene>
<name>A0ABW4IYE1_9ACTN</name>
<reference evidence="2" key="1">
    <citation type="journal article" date="2019" name="Int. J. Syst. Evol. Microbiol.">
        <title>The Global Catalogue of Microorganisms (GCM) 10K type strain sequencing project: providing services to taxonomists for standard genome sequencing and annotation.</title>
        <authorList>
            <consortium name="The Broad Institute Genomics Platform"/>
            <consortium name="The Broad Institute Genome Sequencing Center for Infectious Disease"/>
            <person name="Wu L."/>
            <person name="Ma J."/>
        </authorList>
    </citation>
    <scope>NUCLEOTIDE SEQUENCE [LARGE SCALE GENOMIC DNA]</scope>
    <source>
        <strain evidence="2">CGMCC 1.12470</strain>
    </source>
</reference>
<sequence length="91" mass="9334">MTDLMKQCTDVHGADQTADASDTVAGHPHQVFRDPAGDPVVETYSITGMGHGQPVAPGSGSGSEQCGTAGSYILDVNLCAAYRLGRAWGLG</sequence>
<accession>A0ABW4IYE1</accession>
<protein>
    <submittedName>
        <fullName evidence="1">Uncharacterized protein</fullName>
    </submittedName>
</protein>
<dbReference type="EMBL" id="JBHUDX010000081">
    <property type="protein sequence ID" value="MFD1661644.1"/>
    <property type="molecule type" value="Genomic_DNA"/>
</dbReference>
<evidence type="ECO:0000313" key="2">
    <source>
        <dbReference type="Proteomes" id="UP001597261"/>
    </source>
</evidence>
<evidence type="ECO:0000313" key="1">
    <source>
        <dbReference type="EMBL" id="MFD1661644.1"/>
    </source>
</evidence>
<comment type="caution">
    <text evidence="1">The sequence shown here is derived from an EMBL/GenBank/DDBJ whole genome shotgun (WGS) entry which is preliminary data.</text>
</comment>
<dbReference type="Proteomes" id="UP001597261">
    <property type="component" value="Unassembled WGS sequence"/>
</dbReference>
<keyword evidence="2" id="KW-1185">Reference proteome</keyword>
<proteinExistence type="predicted"/>
<organism evidence="1 2">
    <name type="scientific">Streptomyces caeni</name>
    <dbReference type="NCBI Taxonomy" id="2307231"/>
    <lineage>
        <taxon>Bacteria</taxon>
        <taxon>Bacillati</taxon>
        <taxon>Actinomycetota</taxon>
        <taxon>Actinomycetes</taxon>
        <taxon>Kitasatosporales</taxon>
        <taxon>Streptomycetaceae</taxon>
        <taxon>Streptomyces</taxon>
    </lineage>
</organism>